<evidence type="ECO:0000313" key="2">
    <source>
        <dbReference type="EMBL" id="KAF5838988.1"/>
    </source>
</evidence>
<organism evidence="2 3">
    <name type="scientific">Dunaliella salina</name>
    <name type="common">Green alga</name>
    <name type="synonym">Protococcus salinus</name>
    <dbReference type="NCBI Taxonomy" id="3046"/>
    <lineage>
        <taxon>Eukaryota</taxon>
        <taxon>Viridiplantae</taxon>
        <taxon>Chlorophyta</taxon>
        <taxon>core chlorophytes</taxon>
        <taxon>Chlorophyceae</taxon>
        <taxon>CS clade</taxon>
        <taxon>Chlamydomonadales</taxon>
        <taxon>Dunaliellaceae</taxon>
        <taxon>Dunaliella</taxon>
    </lineage>
</organism>
<evidence type="ECO:0000313" key="3">
    <source>
        <dbReference type="Proteomes" id="UP000815325"/>
    </source>
</evidence>
<gene>
    <name evidence="2" type="ORF">DUNSADRAFT_1855</name>
</gene>
<feature type="compositionally biased region" description="Basic and acidic residues" evidence="1">
    <location>
        <begin position="67"/>
        <end position="78"/>
    </location>
</feature>
<sequence length="679" mass="72700">MPRGQNPADQPGEDAAGPGPGSQQQQELQQPQRKSLLPKSWQRLQQQVTGRQDVPLPSSGANVTLRDLTRETKRHLEESGAESDVPSSSADDEGDGSERPVSGWMGRPDPRKYAAGTNYLSPQELEQEVQAGNVVAFSDLNDAIKQLQPWEQKMLFFEVLADYTKNRMFVELDTSDSESGAEGSNGSNSSSSHRRGPSNLVSLWDLYRYVNHNPELEALAKSHRHIVDGNGSEGSAEGRRVPPHMAPFTGEPGNPYAMDLPPEVVKELPWVLVAQGEMWKRRPTRWLKGLNGKRDFNCCCCCCCVLGPKYAGLNPQRVAASENYWQDVLRVGPQLGMSYMVAAARDLPLAEASSTWGDKLSNRLHARGALPDGSTPPQGLHALSEMLSPPVLHSQTRLLTDGGTHVRAGSTLFITTLPKGNVVLHAMTADPVATREYYSLGSFKDEAVSGALGSLFLGGAPSRLDQEPPLDEQVLRQAPRNILMAAQGVKMGAHTQPTGVKPPPPMLGSAIFKLPPLGSDKHAKQAPGAGNPPSLVSGISQDVAQMQLLRVFQEAAAAAQAAAPPGPGVEKAAARRRAAQQVLQHGLGQLGVDVQGLNLLRGAGDSVGPHVPQEGAEGSGTDLERGVHQGHLMQALAEAGIGQQQQQQQQDASLFGAAEPLSEAQQAKELQGREVVEAK</sequence>
<feature type="compositionally biased region" description="Low complexity" evidence="1">
    <location>
        <begin position="177"/>
        <end position="191"/>
    </location>
</feature>
<feature type="region of interest" description="Disordered" evidence="1">
    <location>
        <begin position="174"/>
        <end position="196"/>
    </location>
</feature>
<evidence type="ECO:0000256" key="1">
    <source>
        <dbReference type="SAM" id="MobiDB-lite"/>
    </source>
</evidence>
<dbReference type="Proteomes" id="UP000815325">
    <property type="component" value="Unassembled WGS sequence"/>
</dbReference>
<feature type="region of interest" description="Disordered" evidence="1">
    <location>
        <begin position="603"/>
        <end position="624"/>
    </location>
</feature>
<proteinExistence type="predicted"/>
<feature type="region of interest" description="Disordered" evidence="1">
    <location>
        <begin position="517"/>
        <end position="537"/>
    </location>
</feature>
<feature type="region of interest" description="Disordered" evidence="1">
    <location>
        <begin position="1"/>
        <end position="116"/>
    </location>
</feature>
<accession>A0ABQ7GWK4</accession>
<protein>
    <submittedName>
        <fullName evidence="2">Uncharacterized protein</fullName>
    </submittedName>
</protein>
<feature type="compositionally biased region" description="Basic and acidic residues" evidence="1">
    <location>
        <begin position="670"/>
        <end position="679"/>
    </location>
</feature>
<feature type="compositionally biased region" description="Low complexity" evidence="1">
    <location>
        <begin position="21"/>
        <end position="32"/>
    </location>
</feature>
<feature type="region of interest" description="Disordered" evidence="1">
    <location>
        <begin position="639"/>
        <end position="679"/>
    </location>
</feature>
<keyword evidence="3" id="KW-1185">Reference proteome</keyword>
<name>A0ABQ7GWK4_DUNSA</name>
<reference evidence="2" key="1">
    <citation type="submission" date="2017-08" db="EMBL/GenBank/DDBJ databases">
        <authorList>
            <person name="Polle J.E."/>
            <person name="Barry K."/>
            <person name="Cushman J."/>
            <person name="Schmutz J."/>
            <person name="Tran D."/>
            <person name="Hathwaick L.T."/>
            <person name="Yim W.C."/>
            <person name="Jenkins J."/>
            <person name="Mckie-Krisberg Z.M."/>
            <person name="Prochnik S."/>
            <person name="Lindquist E."/>
            <person name="Dockter R.B."/>
            <person name="Adam C."/>
            <person name="Molina H."/>
            <person name="Bunkerborg J."/>
            <person name="Jin E."/>
            <person name="Buchheim M."/>
            <person name="Magnuson J."/>
        </authorList>
    </citation>
    <scope>NUCLEOTIDE SEQUENCE</scope>
    <source>
        <strain evidence="2">CCAP 19/18</strain>
    </source>
</reference>
<dbReference type="EMBL" id="MU069559">
    <property type="protein sequence ID" value="KAF5838988.1"/>
    <property type="molecule type" value="Genomic_DNA"/>
</dbReference>
<comment type="caution">
    <text evidence="2">The sequence shown here is derived from an EMBL/GenBank/DDBJ whole genome shotgun (WGS) entry which is preliminary data.</text>
</comment>